<accession>A0A3D8IAI3</accession>
<keyword evidence="4" id="KW-1185">Reference proteome</keyword>
<dbReference type="Pfam" id="PF21205">
    <property type="entry name" value="Rep3_C"/>
    <property type="match status" value="1"/>
</dbReference>
<dbReference type="Gene3D" id="1.10.10.10">
    <property type="entry name" value="Winged helix-like DNA-binding domain superfamily/Winged helix DNA-binding domain"/>
    <property type="match status" value="1"/>
</dbReference>
<dbReference type="InterPro" id="IPR036388">
    <property type="entry name" value="WH-like_DNA-bd_sf"/>
</dbReference>
<dbReference type="AlphaFoldDB" id="A0A3D8IAI3"/>
<organism evidence="3 4">
    <name type="scientific">Helicobacter ganmani</name>
    <dbReference type="NCBI Taxonomy" id="60246"/>
    <lineage>
        <taxon>Bacteria</taxon>
        <taxon>Pseudomonadati</taxon>
        <taxon>Campylobacterota</taxon>
        <taxon>Epsilonproteobacteria</taxon>
        <taxon>Campylobacterales</taxon>
        <taxon>Helicobacteraceae</taxon>
        <taxon>Helicobacter</taxon>
    </lineage>
</organism>
<comment type="similarity">
    <text evidence="1">Belongs to the initiator RepB protein family.</text>
</comment>
<feature type="domain" description="Initiator Rep protein WH1" evidence="2">
    <location>
        <begin position="29"/>
        <end position="184"/>
    </location>
</feature>
<dbReference type="SUPFAM" id="SSF46785">
    <property type="entry name" value="Winged helix' DNA-binding domain"/>
    <property type="match status" value="1"/>
</dbReference>
<reference evidence="3 4" key="1">
    <citation type="submission" date="2018-04" db="EMBL/GenBank/DDBJ databases">
        <title>Novel Campyloabacter and Helicobacter Species and Strains.</title>
        <authorList>
            <person name="Mannion A.J."/>
            <person name="Shen Z."/>
            <person name="Fox J.G."/>
        </authorList>
    </citation>
    <scope>NUCLEOTIDE SEQUENCE [LARGE SCALE GENOMIC DNA]</scope>
    <source>
        <strain evidence="3 4">MIT 99-5101</strain>
    </source>
</reference>
<dbReference type="InterPro" id="IPR036390">
    <property type="entry name" value="WH_DNA-bd_sf"/>
</dbReference>
<evidence type="ECO:0000259" key="2">
    <source>
        <dbReference type="Pfam" id="PF01051"/>
    </source>
</evidence>
<dbReference type="Proteomes" id="UP000256650">
    <property type="component" value="Unassembled WGS sequence"/>
</dbReference>
<gene>
    <name evidence="3" type="ORF">CQA43_08545</name>
</gene>
<proteinExistence type="inferred from homology"/>
<comment type="caution">
    <text evidence="3">The sequence shown here is derived from an EMBL/GenBank/DDBJ whole genome shotgun (WGS) entry which is preliminary data.</text>
</comment>
<evidence type="ECO:0000313" key="4">
    <source>
        <dbReference type="Proteomes" id="UP000256650"/>
    </source>
</evidence>
<dbReference type="GeneID" id="82536327"/>
<sequence>MYLIDFGYDSFIKGYVLNLIRDRRTSAKLKYGNEINSIEFSSFTSKDFNLFFTICWHIKKKKKSKISLSQDELKNFFSTKIKDNNRFFKEILVFTKKLLRIRINIFYEYKDENQEYEKAQGESIIFLEKYNIQKDENNKTKINFIFNEKAMEILFRFNHFTEFDLNEFCSIKNKYTKTLFRLLKQYENVNENPASGLKNIVMEKQEFLEFMNLPNNCINIADYTNKRIMIPAIDELNKISQSFKNVSFQKIKEGGMIKKFEISFQTIR</sequence>
<dbReference type="RefSeq" id="WP_115552179.1">
    <property type="nucleotide sequence ID" value="NZ_CAOYUU010000002.1"/>
</dbReference>
<evidence type="ECO:0000256" key="1">
    <source>
        <dbReference type="ARBA" id="ARBA00038283"/>
    </source>
</evidence>
<dbReference type="InterPro" id="IPR000525">
    <property type="entry name" value="Initiator_Rep_WH1"/>
</dbReference>
<dbReference type="Pfam" id="PF01051">
    <property type="entry name" value="Rep3_N"/>
    <property type="match status" value="1"/>
</dbReference>
<dbReference type="OrthoDB" id="5362765at2"/>
<name>A0A3D8IAI3_9HELI</name>
<dbReference type="GO" id="GO:0003887">
    <property type="term" value="F:DNA-directed DNA polymerase activity"/>
    <property type="evidence" value="ECO:0007669"/>
    <property type="project" value="InterPro"/>
</dbReference>
<dbReference type="GO" id="GO:0006270">
    <property type="term" value="P:DNA replication initiation"/>
    <property type="evidence" value="ECO:0007669"/>
    <property type="project" value="InterPro"/>
</dbReference>
<dbReference type="EMBL" id="NXLS01000011">
    <property type="protein sequence ID" value="RDU61764.1"/>
    <property type="molecule type" value="Genomic_DNA"/>
</dbReference>
<evidence type="ECO:0000313" key="3">
    <source>
        <dbReference type="EMBL" id="RDU61764.1"/>
    </source>
</evidence>
<protein>
    <recommendedName>
        <fullName evidence="2">Initiator Rep protein WH1 domain-containing protein</fullName>
    </recommendedName>
</protein>